<reference evidence="2" key="1">
    <citation type="submission" date="2023-06" db="EMBL/GenBank/DDBJ databases">
        <title>Male Hemibagrus guttatus genome.</title>
        <authorList>
            <person name="Bian C."/>
        </authorList>
    </citation>
    <scope>NUCLEOTIDE SEQUENCE</scope>
    <source>
        <strain evidence="2">Male_cb2023</strain>
        <tissue evidence="2">Muscle</tissue>
    </source>
</reference>
<evidence type="ECO:0000313" key="2">
    <source>
        <dbReference type="EMBL" id="KAK3553562.1"/>
    </source>
</evidence>
<organism evidence="2 3">
    <name type="scientific">Hemibagrus guttatus</name>
    <dbReference type="NCBI Taxonomy" id="175788"/>
    <lineage>
        <taxon>Eukaryota</taxon>
        <taxon>Metazoa</taxon>
        <taxon>Chordata</taxon>
        <taxon>Craniata</taxon>
        <taxon>Vertebrata</taxon>
        <taxon>Euteleostomi</taxon>
        <taxon>Actinopterygii</taxon>
        <taxon>Neopterygii</taxon>
        <taxon>Teleostei</taxon>
        <taxon>Ostariophysi</taxon>
        <taxon>Siluriformes</taxon>
        <taxon>Bagridae</taxon>
        <taxon>Hemibagrus</taxon>
    </lineage>
</organism>
<dbReference type="AlphaFoldDB" id="A0AAE0VB20"/>
<proteinExistence type="predicted"/>
<sequence length="109" mass="12221">MNFYQDLYRSEHRDGKDLLDTFYQVLPKVSSEDNAELEGPLVLEELHAALNTMPGGKAPGINGLPVDFYKFFWKSAGGPRGKLQREASTPEQPEGSDYTSPQERRPPGH</sequence>
<keyword evidence="3" id="KW-1185">Reference proteome</keyword>
<feature type="compositionally biased region" description="Polar residues" evidence="1">
    <location>
        <begin position="86"/>
        <end position="101"/>
    </location>
</feature>
<protein>
    <recommendedName>
        <fullName evidence="4">Reverse transcriptase</fullName>
    </recommendedName>
</protein>
<dbReference type="Proteomes" id="UP001274896">
    <property type="component" value="Unassembled WGS sequence"/>
</dbReference>
<accession>A0AAE0VB20</accession>
<gene>
    <name evidence="2" type="ORF">QTP70_004559</name>
</gene>
<name>A0AAE0VB20_9TELE</name>
<feature type="region of interest" description="Disordered" evidence="1">
    <location>
        <begin position="79"/>
        <end position="109"/>
    </location>
</feature>
<evidence type="ECO:0008006" key="4">
    <source>
        <dbReference type="Google" id="ProtNLM"/>
    </source>
</evidence>
<comment type="caution">
    <text evidence="2">The sequence shown here is derived from an EMBL/GenBank/DDBJ whole genome shotgun (WGS) entry which is preliminary data.</text>
</comment>
<dbReference type="EMBL" id="JAUCMX010000002">
    <property type="protein sequence ID" value="KAK3553562.1"/>
    <property type="molecule type" value="Genomic_DNA"/>
</dbReference>
<evidence type="ECO:0000313" key="3">
    <source>
        <dbReference type="Proteomes" id="UP001274896"/>
    </source>
</evidence>
<evidence type="ECO:0000256" key="1">
    <source>
        <dbReference type="SAM" id="MobiDB-lite"/>
    </source>
</evidence>